<dbReference type="Proteomes" id="UP001055167">
    <property type="component" value="Unassembled WGS sequence"/>
</dbReference>
<reference evidence="1" key="1">
    <citation type="journal article" date="2021" name="Front. Microbiol.">
        <title>Comprehensive Comparative Genomics and Phenotyping of Methylobacterium Species.</title>
        <authorList>
            <person name="Alessa O."/>
            <person name="Ogura Y."/>
            <person name="Fujitani Y."/>
            <person name="Takami H."/>
            <person name="Hayashi T."/>
            <person name="Sahin N."/>
            <person name="Tani A."/>
        </authorList>
    </citation>
    <scope>NUCLEOTIDE SEQUENCE</scope>
    <source>
        <strain evidence="1">KCTC 52305</strain>
    </source>
</reference>
<name>A0ABQ4R3Q7_9HYPH</name>
<gene>
    <name evidence="1" type="ORF">OPKNFCMD_5083</name>
</gene>
<keyword evidence="2" id="KW-1185">Reference proteome</keyword>
<accession>A0ABQ4R3Q7</accession>
<sequence length="82" mass="8521">MSLEDTKSRLSTKYLGKAGIHGIGLSRARNAVRVHVSAEAPASTEGPSGSAGSRASLLDDLKHDAAPYEVLISVEHAPVKLA</sequence>
<evidence type="ECO:0000313" key="2">
    <source>
        <dbReference type="Proteomes" id="UP001055167"/>
    </source>
</evidence>
<proteinExistence type="predicted"/>
<reference evidence="1" key="2">
    <citation type="submission" date="2021-08" db="EMBL/GenBank/DDBJ databases">
        <authorList>
            <person name="Tani A."/>
            <person name="Ola A."/>
            <person name="Ogura Y."/>
            <person name="Katsura K."/>
            <person name="Hayashi T."/>
        </authorList>
    </citation>
    <scope>NUCLEOTIDE SEQUENCE</scope>
    <source>
        <strain evidence="1">KCTC 52305</strain>
    </source>
</reference>
<dbReference type="EMBL" id="BPQH01000018">
    <property type="protein sequence ID" value="GJD52320.1"/>
    <property type="molecule type" value="Genomic_DNA"/>
</dbReference>
<protein>
    <submittedName>
        <fullName evidence="1">Uncharacterized protein</fullName>
    </submittedName>
</protein>
<organism evidence="1 2">
    <name type="scientific">Methylobacterium crusticola</name>
    <dbReference type="NCBI Taxonomy" id="1697972"/>
    <lineage>
        <taxon>Bacteria</taxon>
        <taxon>Pseudomonadati</taxon>
        <taxon>Pseudomonadota</taxon>
        <taxon>Alphaproteobacteria</taxon>
        <taxon>Hyphomicrobiales</taxon>
        <taxon>Methylobacteriaceae</taxon>
        <taxon>Methylobacterium</taxon>
    </lineage>
</organism>
<comment type="caution">
    <text evidence="1">The sequence shown here is derived from an EMBL/GenBank/DDBJ whole genome shotgun (WGS) entry which is preliminary data.</text>
</comment>
<dbReference type="RefSeq" id="WP_128565269.1">
    <property type="nucleotide sequence ID" value="NZ_BPQH01000018.1"/>
</dbReference>
<evidence type="ECO:0000313" key="1">
    <source>
        <dbReference type="EMBL" id="GJD52320.1"/>
    </source>
</evidence>